<dbReference type="Proteomes" id="UP000260680">
    <property type="component" value="Unassembled WGS sequence"/>
</dbReference>
<proteinExistence type="predicted"/>
<gene>
    <name evidence="1" type="ORF">DS742_17385</name>
</gene>
<evidence type="ECO:0008006" key="3">
    <source>
        <dbReference type="Google" id="ProtNLM"/>
    </source>
</evidence>
<comment type="caution">
    <text evidence="1">The sequence shown here is derived from an EMBL/GenBank/DDBJ whole genome shotgun (WGS) entry which is preliminary data.</text>
</comment>
<sequence length="119" mass="13629">MSVRFTKLILQADGEERTLLIPGSPHTLEEIRQLSTVAEFCRMAVEDISITAEHYRFGDEGPEYDADQNHLLLIDTYNTLADEIQCLPFCDGSIVDFMRGYEFTVLPKQTNKKQREVNS</sequence>
<dbReference type="AlphaFoldDB" id="A0A3E2N999"/>
<accession>A0A3E2N999</accession>
<name>A0A3E2N999_9FIRM</name>
<protein>
    <recommendedName>
        <fullName evidence="3">DUF3846 domain-containing protein</fullName>
    </recommendedName>
</protein>
<reference evidence="1 2" key="1">
    <citation type="submission" date="2018-07" db="EMBL/GenBank/DDBJ databases">
        <title>New species, Clostridium PI-S10-A1B.</title>
        <authorList>
            <person name="Krishna G."/>
            <person name="Summeta K."/>
            <person name="Shikha S."/>
            <person name="Prabhu P.B."/>
            <person name="Suresh K."/>
        </authorList>
    </citation>
    <scope>NUCLEOTIDE SEQUENCE [LARGE SCALE GENOMIC DNA]</scope>
    <source>
        <strain evidence="1 2">PI-S10-A1B</strain>
    </source>
</reference>
<organism evidence="1 2">
    <name type="scientific">Lacrimispora amygdalina</name>
    <dbReference type="NCBI Taxonomy" id="253257"/>
    <lineage>
        <taxon>Bacteria</taxon>
        <taxon>Bacillati</taxon>
        <taxon>Bacillota</taxon>
        <taxon>Clostridia</taxon>
        <taxon>Lachnospirales</taxon>
        <taxon>Lachnospiraceae</taxon>
        <taxon>Lacrimispora</taxon>
    </lineage>
</organism>
<evidence type="ECO:0000313" key="2">
    <source>
        <dbReference type="Proteomes" id="UP000260680"/>
    </source>
</evidence>
<dbReference type="RefSeq" id="WP_117418251.1">
    <property type="nucleotide sequence ID" value="NZ_QOHO01000057.1"/>
</dbReference>
<evidence type="ECO:0000313" key="1">
    <source>
        <dbReference type="EMBL" id="RFZ77588.1"/>
    </source>
</evidence>
<dbReference type="EMBL" id="QOHO01000057">
    <property type="protein sequence ID" value="RFZ77588.1"/>
    <property type="molecule type" value="Genomic_DNA"/>
</dbReference>